<dbReference type="Proteomes" id="UP001153069">
    <property type="component" value="Unassembled WGS sequence"/>
</dbReference>
<feature type="transmembrane region" description="Helical" evidence="2">
    <location>
        <begin position="90"/>
        <end position="112"/>
    </location>
</feature>
<evidence type="ECO:0000313" key="3">
    <source>
        <dbReference type="EMBL" id="CAB9520213.1"/>
    </source>
</evidence>
<name>A0A9N8HRK5_9STRA</name>
<proteinExistence type="predicted"/>
<keyword evidence="4" id="KW-1185">Reference proteome</keyword>
<accession>A0A9N8HRK5</accession>
<feature type="compositionally biased region" description="Basic residues" evidence="1">
    <location>
        <begin position="1"/>
        <end position="12"/>
    </location>
</feature>
<dbReference type="AlphaFoldDB" id="A0A9N8HRK5"/>
<gene>
    <name evidence="3" type="ORF">SEMRO_1083_G239340.1</name>
</gene>
<keyword evidence="2" id="KW-0812">Transmembrane</keyword>
<keyword evidence="2" id="KW-0472">Membrane</keyword>
<evidence type="ECO:0000256" key="2">
    <source>
        <dbReference type="SAM" id="Phobius"/>
    </source>
</evidence>
<feature type="compositionally biased region" description="Acidic residues" evidence="1">
    <location>
        <begin position="62"/>
        <end position="74"/>
    </location>
</feature>
<dbReference type="EMBL" id="CAICTM010001081">
    <property type="protein sequence ID" value="CAB9520213.1"/>
    <property type="molecule type" value="Genomic_DNA"/>
</dbReference>
<sequence>MGGHSAWRKRVKRGELAKGSGGAIMRHRPHFGRKGKDLILNRKGHIAGGNPKKRKKKRKNDEEEEEYESEEDEITMQTETKSSVAIQKTMLRVTMAVVFVYAASYLFFATFYPTNQAFFTFPR</sequence>
<dbReference type="OrthoDB" id="202589at2759"/>
<comment type="caution">
    <text evidence="3">The sequence shown here is derived from an EMBL/GenBank/DDBJ whole genome shotgun (WGS) entry which is preliminary data.</text>
</comment>
<evidence type="ECO:0008006" key="5">
    <source>
        <dbReference type="Google" id="ProtNLM"/>
    </source>
</evidence>
<keyword evidence="2" id="KW-1133">Transmembrane helix</keyword>
<reference evidence="3" key="1">
    <citation type="submission" date="2020-06" db="EMBL/GenBank/DDBJ databases">
        <authorList>
            <consortium name="Plant Systems Biology data submission"/>
        </authorList>
    </citation>
    <scope>NUCLEOTIDE SEQUENCE</scope>
    <source>
        <strain evidence="3">D6</strain>
    </source>
</reference>
<protein>
    <recommendedName>
        <fullName evidence="5">Transmembrane protein</fullName>
    </recommendedName>
</protein>
<feature type="region of interest" description="Disordered" evidence="1">
    <location>
        <begin position="1"/>
        <end position="75"/>
    </location>
</feature>
<organism evidence="3 4">
    <name type="scientific">Seminavis robusta</name>
    <dbReference type="NCBI Taxonomy" id="568900"/>
    <lineage>
        <taxon>Eukaryota</taxon>
        <taxon>Sar</taxon>
        <taxon>Stramenopiles</taxon>
        <taxon>Ochrophyta</taxon>
        <taxon>Bacillariophyta</taxon>
        <taxon>Bacillariophyceae</taxon>
        <taxon>Bacillariophycidae</taxon>
        <taxon>Naviculales</taxon>
        <taxon>Naviculaceae</taxon>
        <taxon>Seminavis</taxon>
    </lineage>
</organism>
<evidence type="ECO:0000313" key="4">
    <source>
        <dbReference type="Proteomes" id="UP001153069"/>
    </source>
</evidence>
<evidence type="ECO:0000256" key="1">
    <source>
        <dbReference type="SAM" id="MobiDB-lite"/>
    </source>
</evidence>